<dbReference type="RefSeq" id="WP_094334850.1">
    <property type="nucleotide sequence ID" value="NZ_NFIE01000002.1"/>
</dbReference>
<dbReference type="PANTHER" id="PTHR36108">
    <property type="entry name" value="COLOSSIN-B-RELATED"/>
    <property type="match status" value="1"/>
</dbReference>
<dbReference type="InterPro" id="IPR013783">
    <property type="entry name" value="Ig-like_fold"/>
</dbReference>
<comment type="similarity">
    <text evidence="1">Belongs to the serine-aspartate repeat-containing protein (SDr) family.</text>
</comment>
<dbReference type="InterPro" id="IPR041033">
    <property type="entry name" value="SpaA_PFL_dom_1"/>
</dbReference>
<evidence type="ECO:0000256" key="3">
    <source>
        <dbReference type="ARBA" id="ARBA00022729"/>
    </source>
</evidence>
<evidence type="ECO:0000256" key="1">
    <source>
        <dbReference type="ARBA" id="ARBA00007257"/>
    </source>
</evidence>
<sequence>MTITSVEPIPADLAFEHGSRIAVNTGTGNIAYCAQGYLRISQAGSTFTRYGSLGIPELDYVMYHGYDGEVVTSVYGLDALKSQVATTAAVWLAIGEQRSDVLGITTSTGTYFHGNQYAEGRYELIYDAETKAAAWQLYQDALAYKQAGAGGVEAGCAVYWAPDERLVDGVFRQGLVTANKAIDVQFTKTSADASMTSGNTEYAYSGATYEIYSAQTDERVATITTDDDGHATCALPYGSYYARETAAPKGFTVNPEPVAFTVERGTASAQVDLPDTPASVNLTVQKQDSATGGPAQAGATLAGAEYKLTDANGNVHVATSDEDGHISFTGIPLGDLGVVETAAPDGYVLDTTVHEYHASADDPNIDGGVITLEDTYPEDVIAFDIEVAKTKGTDDPWDETGGHAEPAVGVRFEVVSNTTGKIVGTLTTDADGFASTRDDATLWFGAGTRPEGAGGAIPYDAAGYTVREDPDTVPEGFDVVDPWQITPEQMAAGAQLRYSMTDEGLTTRLQIVKLDAATGQRVPLAGFSFQILDDAGSPVTMTTWYPNEETIDTFTTGDDGTVTLPERLAPGTYAVHEVATVAPYLLADDVPFTVSADHQTATPQAVIEVADAQAMGIARIQKTCPGESGNHDGACSLEGAEFDVVAVGDIVSPDGTVHAVDGEVVAHVVTDKDGCAETPELWLGTGSATYALVETVPPAGHVLDSEPLEFTLSFEDSETELVYTDVAVENKPTETVLDKRIMGTDEPLAGATFELWSSEDELRIEPEDGRAAVAVRTDAGRAVTLALETGSEGDEAASDTAEPVPLSYEESMQAFIARDLDAGYYALLIDDERVGTVATVPESCTYGIFEQGAFSSVDHLLTPGSEPISLVTDADGTLRITHLTAGSYRIAETAAPDGYLVDRTTRYFTVDGNGMTEGMPSYSIAVEDDYTKVELSKRDITDESEVPGATLTLLDSEGTIIDSWVSRETPHRIDALAPGDYTLVEEMTPHDYDQATAVEFTVAATGDVQTVTMYDEPIEVSGEVDKRQEIADPVVEGVEPDGDGANRAAVSVSDDGSYLYSIDVRSTSTTWVDEFTVTDEITAAADGRANLVAIVTPQVVGDFDGKLNIWYRTVAGASDGATAQDEASDTAAAANATLSDGHANPWLAHESTAEALGDDGRAVDYTGWRLWASDVDATAATELAVSDLDLADGERIVGVRLEYGRVEADFTSRLDDWSRDDLKDEHDDCDDIPLLPASDVAEGTDSYSPLVLHMQVTDEYVEGAPLHNGVRLDLFRNGGNTAETTGLEDHDEDEVVQEARSRIERLAQTGAAIATPTLTTGAFALMLFAAWRTLRRR</sequence>
<dbReference type="GO" id="GO:0005975">
    <property type="term" value="P:carbohydrate metabolic process"/>
    <property type="evidence" value="ECO:0007669"/>
    <property type="project" value="UniProtKB-ARBA"/>
</dbReference>
<evidence type="ECO:0000256" key="2">
    <source>
        <dbReference type="ARBA" id="ARBA00022525"/>
    </source>
</evidence>
<dbReference type="SUPFAM" id="SSF49478">
    <property type="entry name" value="Cna protein B-type domain"/>
    <property type="match status" value="1"/>
</dbReference>
<dbReference type="OrthoDB" id="3169232at2"/>
<organism evidence="6 7">
    <name type="scientific">[Collinsella] massiliensis</name>
    <dbReference type="NCBI Taxonomy" id="1232426"/>
    <lineage>
        <taxon>Bacteria</taxon>
        <taxon>Bacillati</taxon>
        <taxon>Actinomycetota</taxon>
        <taxon>Coriobacteriia</taxon>
        <taxon>Coriobacteriales</taxon>
        <taxon>Coriobacteriaceae</taxon>
        <taxon>Enorma</taxon>
    </lineage>
</organism>
<feature type="domain" description="SpaA-like prealbumin fold" evidence="5">
    <location>
        <begin position="932"/>
        <end position="1016"/>
    </location>
</feature>
<keyword evidence="4" id="KW-1133">Transmembrane helix</keyword>
<dbReference type="PANTHER" id="PTHR36108:SF13">
    <property type="entry name" value="COLOSSIN-B-RELATED"/>
    <property type="match status" value="1"/>
</dbReference>
<keyword evidence="3" id="KW-0732">Signal</keyword>
<dbReference type="EMBL" id="NFIE01000002">
    <property type="protein sequence ID" value="OUN89671.1"/>
    <property type="molecule type" value="Genomic_DNA"/>
</dbReference>
<reference evidence="7" key="1">
    <citation type="submission" date="2017-04" db="EMBL/GenBank/DDBJ databases">
        <title>Function of individual gut microbiota members based on whole genome sequencing of pure cultures obtained from chicken caecum.</title>
        <authorList>
            <person name="Medvecky M."/>
            <person name="Cejkova D."/>
            <person name="Polansky O."/>
            <person name="Karasova D."/>
            <person name="Kubasova T."/>
            <person name="Cizek A."/>
            <person name="Rychlik I."/>
        </authorList>
    </citation>
    <scope>NUCLEOTIDE SEQUENCE [LARGE SCALE GENOMIC DNA]</scope>
    <source>
        <strain evidence="7">An5</strain>
    </source>
</reference>
<gene>
    <name evidence="6" type="ORF">B5G02_01155</name>
</gene>
<accession>A0A1Y3XX25</accession>
<feature type="domain" description="SpaA-like prealbumin fold" evidence="5">
    <location>
        <begin position="869"/>
        <end position="914"/>
    </location>
</feature>
<evidence type="ECO:0000259" key="5">
    <source>
        <dbReference type="Pfam" id="PF17802"/>
    </source>
</evidence>
<evidence type="ECO:0000313" key="7">
    <source>
        <dbReference type="Proteomes" id="UP000195781"/>
    </source>
</evidence>
<keyword evidence="4" id="KW-0812">Transmembrane</keyword>
<proteinExistence type="inferred from homology"/>
<feature type="domain" description="SpaA-like prealbumin fold" evidence="5">
    <location>
        <begin position="198"/>
        <end position="269"/>
    </location>
</feature>
<protein>
    <recommendedName>
        <fullName evidence="5">SpaA-like prealbumin fold domain-containing protein</fullName>
    </recommendedName>
</protein>
<name>A0A1Y3XX25_9ACTN</name>
<dbReference type="Pfam" id="PF17802">
    <property type="entry name" value="SpaA"/>
    <property type="match status" value="6"/>
</dbReference>
<feature type="transmembrane region" description="Helical" evidence="4">
    <location>
        <begin position="1310"/>
        <end position="1331"/>
    </location>
</feature>
<dbReference type="Proteomes" id="UP000195781">
    <property type="component" value="Unassembled WGS sequence"/>
</dbReference>
<keyword evidence="7" id="KW-1185">Reference proteome</keyword>
<feature type="domain" description="SpaA-like prealbumin fold" evidence="5">
    <location>
        <begin position="509"/>
        <end position="600"/>
    </location>
</feature>
<evidence type="ECO:0000313" key="6">
    <source>
        <dbReference type="EMBL" id="OUN89671.1"/>
    </source>
</evidence>
<keyword evidence="2" id="KW-0964">Secreted</keyword>
<feature type="domain" description="SpaA-like prealbumin fold" evidence="5">
    <location>
        <begin position="283"/>
        <end position="362"/>
    </location>
</feature>
<evidence type="ECO:0000256" key="4">
    <source>
        <dbReference type="SAM" id="Phobius"/>
    </source>
</evidence>
<comment type="caution">
    <text evidence="6">The sequence shown here is derived from an EMBL/GenBank/DDBJ whole genome shotgun (WGS) entry which is preliminary data.</text>
</comment>
<feature type="domain" description="SpaA-like prealbumin fold" evidence="5">
    <location>
        <begin position="635"/>
        <end position="724"/>
    </location>
</feature>
<dbReference type="Gene3D" id="2.60.40.10">
    <property type="entry name" value="Immunoglobulins"/>
    <property type="match status" value="6"/>
</dbReference>
<keyword evidence="4" id="KW-0472">Membrane</keyword>